<name>A0AAV7PAJ6_PLEWA</name>
<dbReference type="Proteomes" id="UP001066276">
    <property type="component" value="Chromosome 7"/>
</dbReference>
<sequence>MHNYIDKQEGALLLNFVGDDVEDFLMTFSPESIATYKGFIKYLTDSCDPQRNVDYEQYMFNIAGQRAEETLDDFAIRLWNPKTYCEFDKFSNEEAIRLRIIEGCYSTGFRTKILKETYTLEKILSIARTDARVTSDTINMENG</sequence>
<dbReference type="PANTHER" id="PTHR33198">
    <property type="entry name" value="ANK_REP_REGION DOMAIN-CONTAINING PROTEIN-RELATED"/>
    <property type="match status" value="1"/>
</dbReference>
<proteinExistence type="predicted"/>
<reference evidence="1" key="1">
    <citation type="journal article" date="2022" name="bioRxiv">
        <title>Sequencing and chromosome-scale assembly of the giantPleurodeles waltlgenome.</title>
        <authorList>
            <person name="Brown T."/>
            <person name="Elewa A."/>
            <person name="Iarovenko S."/>
            <person name="Subramanian E."/>
            <person name="Araus A.J."/>
            <person name="Petzold A."/>
            <person name="Susuki M."/>
            <person name="Suzuki K.-i.T."/>
            <person name="Hayashi T."/>
            <person name="Toyoda A."/>
            <person name="Oliveira C."/>
            <person name="Osipova E."/>
            <person name="Leigh N.D."/>
            <person name="Simon A."/>
            <person name="Yun M.H."/>
        </authorList>
    </citation>
    <scope>NUCLEOTIDE SEQUENCE</scope>
    <source>
        <strain evidence="1">20211129_DDA</strain>
        <tissue evidence="1">Liver</tissue>
    </source>
</reference>
<keyword evidence="2" id="KW-1185">Reference proteome</keyword>
<dbReference type="PANTHER" id="PTHR33198:SF20">
    <property type="entry name" value="RETROTRANSPOSON GAG DOMAIN-CONTAINING PROTEIN"/>
    <property type="match status" value="1"/>
</dbReference>
<gene>
    <name evidence="1" type="ORF">NDU88_002341</name>
</gene>
<comment type="caution">
    <text evidence="1">The sequence shown here is derived from an EMBL/GenBank/DDBJ whole genome shotgun (WGS) entry which is preliminary data.</text>
</comment>
<evidence type="ECO:0000313" key="2">
    <source>
        <dbReference type="Proteomes" id="UP001066276"/>
    </source>
</evidence>
<protein>
    <submittedName>
        <fullName evidence="1">Uncharacterized protein</fullName>
    </submittedName>
</protein>
<dbReference type="AlphaFoldDB" id="A0AAV7PAJ6"/>
<evidence type="ECO:0000313" key="1">
    <source>
        <dbReference type="EMBL" id="KAJ1123874.1"/>
    </source>
</evidence>
<accession>A0AAV7PAJ6</accession>
<organism evidence="1 2">
    <name type="scientific">Pleurodeles waltl</name>
    <name type="common">Iberian ribbed newt</name>
    <dbReference type="NCBI Taxonomy" id="8319"/>
    <lineage>
        <taxon>Eukaryota</taxon>
        <taxon>Metazoa</taxon>
        <taxon>Chordata</taxon>
        <taxon>Craniata</taxon>
        <taxon>Vertebrata</taxon>
        <taxon>Euteleostomi</taxon>
        <taxon>Amphibia</taxon>
        <taxon>Batrachia</taxon>
        <taxon>Caudata</taxon>
        <taxon>Salamandroidea</taxon>
        <taxon>Salamandridae</taxon>
        <taxon>Pleurodelinae</taxon>
        <taxon>Pleurodeles</taxon>
    </lineage>
</organism>
<dbReference type="EMBL" id="JANPWB010000011">
    <property type="protein sequence ID" value="KAJ1123874.1"/>
    <property type="molecule type" value="Genomic_DNA"/>
</dbReference>